<accession>L0DSA2</accession>
<dbReference type="RefSeq" id="WP_015257015.1">
    <property type="nucleotide sequence ID" value="NC_019902.2"/>
</dbReference>
<dbReference type="GO" id="GO:0046872">
    <property type="term" value="F:metal ion binding"/>
    <property type="evidence" value="ECO:0007669"/>
    <property type="project" value="UniProtKB-KW"/>
</dbReference>
<evidence type="ECO:0000256" key="2">
    <source>
        <dbReference type="ARBA" id="ARBA00022485"/>
    </source>
</evidence>
<name>L0DSA2_THIND</name>
<dbReference type="KEGG" id="tni:TVNIR_0144"/>
<dbReference type="SUPFAM" id="SSF100950">
    <property type="entry name" value="NagB/RpiA/CoA transferase-like"/>
    <property type="match status" value="2"/>
</dbReference>
<evidence type="ECO:0000256" key="1">
    <source>
        <dbReference type="ARBA" id="ARBA00022448"/>
    </source>
</evidence>
<dbReference type="InterPro" id="IPR009051">
    <property type="entry name" value="Helical_ferredxn"/>
</dbReference>
<dbReference type="eggNOG" id="COG1139">
    <property type="taxonomic scope" value="Bacteria"/>
</dbReference>
<dbReference type="EMBL" id="CP003989">
    <property type="protein sequence ID" value="AGA31857.1"/>
    <property type="molecule type" value="Genomic_DNA"/>
</dbReference>
<proteinExistence type="predicted"/>
<dbReference type="Pfam" id="PF02589">
    <property type="entry name" value="LUD_dom"/>
    <property type="match status" value="2"/>
</dbReference>
<evidence type="ECO:0000256" key="4">
    <source>
        <dbReference type="ARBA" id="ARBA00022737"/>
    </source>
</evidence>
<dbReference type="PANTHER" id="PTHR47153">
    <property type="entry name" value="LACTATE UTILIZATION PROTEIN B"/>
    <property type="match status" value="1"/>
</dbReference>
<dbReference type="PATRIC" id="fig|1255043.3.peg.144"/>
<dbReference type="GO" id="GO:0051539">
    <property type="term" value="F:4 iron, 4 sulfur cluster binding"/>
    <property type="evidence" value="ECO:0007669"/>
    <property type="project" value="UniProtKB-KW"/>
</dbReference>
<evidence type="ECO:0000256" key="5">
    <source>
        <dbReference type="ARBA" id="ARBA00022982"/>
    </source>
</evidence>
<dbReference type="Proteomes" id="UP000010809">
    <property type="component" value="Chromosome"/>
</dbReference>
<evidence type="ECO:0000313" key="9">
    <source>
        <dbReference type="EMBL" id="AGA31857.1"/>
    </source>
</evidence>
<organism evidence="9 10">
    <name type="scientific">Thioalkalivibrio nitratireducens (strain DSM 14787 / UNIQEM 213 / ALEN2)</name>
    <dbReference type="NCBI Taxonomy" id="1255043"/>
    <lineage>
        <taxon>Bacteria</taxon>
        <taxon>Pseudomonadati</taxon>
        <taxon>Pseudomonadota</taxon>
        <taxon>Gammaproteobacteria</taxon>
        <taxon>Chromatiales</taxon>
        <taxon>Ectothiorhodospiraceae</taxon>
        <taxon>Thioalkalivibrio</taxon>
    </lineage>
</organism>
<gene>
    <name evidence="9" type="primary">ykgF [H]</name>
    <name evidence="9" type="ordered locus">TVNIR_0144</name>
</gene>
<dbReference type="eggNOG" id="COG1556">
    <property type="taxonomic scope" value="Bacteria"/>
</dbReference>
<dbReference type="NCBIfam" id="TIGR00273">
    <property type="entry name" value="LutB/LldF family L-lactate oxidation iron-sulfur protein"/>
    <property type="match status" value="1"/>
</dbReference>
<dbReference type="Pfam" id="PF13183">
    <property type="entry name" value="Fer4_8"/>
    <property type="match status" value="1"/>
</dbReference>
<keyword evidence="4" id="KW-0677">Repeat</keyword>
<dbReference type="Gene3D" id="1.10.1060.10">
    <property type="entry name" value="Alpha-helical ferredoxin"/>
    <property type="match status" value="1"/>
</dbReference>
<dbReference type="GO" id="GO:0006089">
    <property type="term" value="P:lactate metabolic process"/>
    <property type="evidence" value="ECO:0007669"/>
    <property type="project" value="InterPro"/>
</dbReference>
<dbReference type="InterPro" id="IPR003741">
    <property type="entry name" value="LUD_dom"/>
</dbReference>
<evidence type="ECO:0000259" key="8">
    <source>
        <dbReference type="PROSITE" id="PS51379"/>
    </source>
</evidence>
<evidence type="ECO:0000256" key="7">
    <source>
        <dbReference type="ARBA" id="ARBA00023014"/>
    </source>
</evidence>
<dbReference type="STRING" id="1255043.TVNIR_0144"/>
<sequence>MQPLSHAFKKRSVAALQDETLQVALHRAKDGFAVKRANAVGGLPEFDALRDRAVAIKNHTLEHLDYYLERYADAVERSGGTVHWAATADDARRAVVEICRAAGARMITKGKSMVGEEVGLNGALEAAGFEVVETDLGEYIIQLANEPPSHIIVPAVHKTRGQIADLFHQHHQQYGLTRRLNEVPEMVNEARQVLRSKYLEADVGITGANFLIAETGTSVIVTNEGNGDLTCSLPKVHIVITAIEKVVPTAEDATTLMRLLARSATGQDLTTYTTFSTGPKRPGDPEGPEEYHVVLVDNGRSTMLADEFREMLRCIRCGACMNHCPVYGAIGGHAYGWVYPGPMGSVLTPLSVGLKEAGNLPNACTLNGHCAEVCPVRIPLPDLLRTLRHREYQLKLGLKPLRWGLAAWVWFTSHPRIYRLGTRVQARMLALLAGRKGRFTRMPLAGGWFRGGRDLPAPQGETFMAVWKRRQKERGPVSGRDTVLAAIRRGLGRGPLGPDARRALERRRGATDSEPLLPRLPHGPLAQVFRAGLEKVSGTMSELESLAEVPAAVAGYLSSHGLGPEAAVAPSLEELDWTGAGITASVGPTRGGDYAGVSLAWRGAAENGSLVLLSGPDDPTSLNFLPDHHMVVLRAGDLVPHLEQVWAALRERGRDGWPRTVNVITGPSRTADIELTIQLGAHGPRSLHVFLVD</sequence>
<keyword evidence="1" id="KW-0813">Transport</keyword>
<dbReference type="HOGENOM" id="CLU_013957_0_0_6"/>
<keyword evidence="5" id="KW-0249">Electron transport</keyword>
<dbReference type="Gene3D" id="3.40.50.10420">
    <property type="entry name" value="NagB/RpiA/CoA transferase-like"/>
    <property type="match status" value="2"/>
</dbReference>
<dbReference type="PROSITE" id="PS51379">
    <property type="entry name" value="4FE4S_FER_2"/>
    <property type="match status" value="1"/>
</dbReference>
<dbReference type="InterPro" id="IPR024185">
    <property type="entry name" value="FTHF_cligase-like_sf"/>
</dbReference>
<reference evidence="9" key="1">
    <citation type="submission" date="2015-12" db="EMBL/GenBank/DDBJ databases">
        <authorList>
            <person name="Tikhonova T.V."/>
            <person name="Pavlov A.R."/>
            <person name="Beletsky A.V."/>
            <person name="Mardanov A.V."/>
            <person name="Sorokin D.Y."/>
            <person name="Ravin N.V."/>
            <person name="Popov V.O."/>
        </authorList>
    </citation>
    <scope>NUCLEOTIDE SEQUENCE</scope>
    <source>
        <strain evidence="9">DSM 14787</strain>
    </source>
</reference>
<dbReference type="InterPro" id="IPR037171">
    <property type="entry name" value="NagB/RpiA_transferase-like"/>
</dbReference>
<dbReference type="PROSITE" id="PS00198">
    <property type="entry name" value="4FE4S_FER_1"/>
    <property type="match status" value="1"/>
</dbReference>
<dbReference type="PANTHER" id="PTHR47153:SF2">
    <property type="entry name" value="LACTATE UTILIZATION PROTEIN B"/>
    <property type="match status" value="1"/>
</dbReference>
<dbReference type="InterPro" id="IPR017900">
    <property type="entry name" value="4Fe4S_Fe_S_CS"/>
</dbReference>
<keyword evidence="2" id="KW-0004">4Fe-4S</keyword>
<protein>
    <submittedName>
        <fullName evidence="9">L-lactate dehydrogenase, Iron-sulfur cluster-binding subunit YkgF</fullName>
    </submittedName>
</protein>
<dbReference type="SUPFAM" id="SSF46548">
    <property type="entry name" value="alpha-helical ferredoxin"/>
    <property type="match status" value="1"/>
</dbReference>
<keyword evidence="6" id="KW-0408">Iron</keyword>
<feature type="domain" description="4Fe-4S ferredoxin-type" evidence="8">
    <location>
        <begin position="304"/>
        <end position="335"/>
    </location>
</feature>
<keyword evidence="3" id="KW-0479">Metal-binding</keyword>
<dbReference type="InterPro" id="IPR017896">
    <property type="entry name" value="4Fe4S_Fe-S-bd"/>
</dbReference>
<evidence type="ECO:0000256" key="3">
    <source>
        <dbReference type="ARBA" id="ARBA00022723"/>
    </source>
</evidence>
<evidence type="ECO:0000256" key="6">
    <source>
        <dbReference type="ARBA" id="ARBA00023004"/>
    </source>
</evidence>
<keyword evidence="10" id="KW-1185">Reference proteome</keyword>
<evidence type="ECO:0000313" key="10">
    <source>
        <dbReference type="Proteomes" id="UP000010809"/>
    </source>
</evidence>
<dbReference type="InterPro" id="IPR004452">
    <property type="entry name" value="LutB/LldF"/>
</dbReference>
<keyword evidence="7" id="KW-0411">Iron-sulfur</keyword>
<dbReference type="AlphaFoldDB" id="L0DSA2"/>